<dbReference type="Pfam" id="PF01895">
    <property type="entry name" value="PhoU"/>
    <property type="match status" value="1"/>
</dbReference>
<dbReference type="InterPro" id="IPR004633">
    <property type="entry name" value="NaPi_cotrn-rel/YqeW-like"/>
</dbReference>
<evidence type="ECO:0000256" key="9">
    <source>
        <dbReference type="SAM" id="SignalP"/>
    </source>
</evidence>
<evidence type="ECO:0000313" key="12">
    <source>
        <dbReference type="Proteomes" id="UP000326354"/>
    </source>
</evidence>
<feature type="transmembrane region" description="Helical" evidence="8">
    <location>
        <begin position="314"/>
        <end position="334"/>
    </location>
</feature>
<dbReference type="InterPro" id="IPR038078">
    <property type="entry name" value="PhoU-like_sf"/>
</dbReference>
<evidence type="ECO:0000256" key="2">
    <source>
        <dbReference type="ARBA" id="ARBA00022475"/>
    </source>
</evidence>
<evidence type="ECO:0000256" key="6">
    <source>
        <dbReference type="SAM" id="Coils"/>
    </source>
</evidence>
<evidence type="ECO:0000256" key="1">
    <source>
        <dbReference type="ARBA" id="ARBA00004651"/>
    </source>
</evidence>
<keyword evidence="2" id="KW-1003">Cell membrane</keyword>
<proteinExistence type="predicted"/>
<dbReference type="KEGG" id="uam:UABAM_01521"/>
<dbReference type="InterPro" id="IPR003841">
    <property type="entry name" value="Na/Pi_transpt"/>
</dbReference>
<dbReference type="SUPFAM" id="SSF109755">
    <property type="entry name" value="PhoU-like"/>
    <property type="match status" value="1"/>
</dbReference>
<dbReference type="Gene3D" id="1.20.58.220">
    <property type="entry name" value="Phosphate transport system protein phou homolog 2, domain 2"/>
    <property type="match status" value="1"/>
</dbReference>
<dbReference type="NCBIfam" id="TIGR00704">
    <property type="entry name" value="NaPi_cotrn_rel"/>
    <property type="match status" value="1"/>
</dbReference>
<feature type="signal peptide" evidence="9">
    <location>
        <begin position="1"/>
        <end position="25"/>
    </location>
</feature>
<comment type="subcellular location">
    <subcellularLocation>
        <location evidence="1">Cell membrane</location>
        <topology evidence="1">Multi-pass membrane protein</topology>
    </subcellularLocation>
</comment>
<evidence type="ECO:0000256" key="4">
    <source>
        <dbReference type="ARBA" id="ARBA00022989"/>
    </source>
</evidence>
<feature type="transmembrane region" description="Helical" evidence="8">
    <location>
        <begin position="109"/>
        <end position="126"/>
    </location>
</feature>
<dbReference type="GO" id="GO:0044341">
    <property type="term" value="P:sodium-dependent phosphate transport"/>
    <property type="evidence" value="ECO:0007669"/>
    <property type="project" value="InterPro"/>
</dbReference>
<feature type="transmembrane region" description="Helical" evidence="8">
    <location>
        <begin position="146"/>
        <end position="167"/>
    </location>
</feature>
<keyword evidence="4 8" id="KW-1133">Transmembrane helix</keyword>
<feature type="transmembrane region" description="Helical" evidence="8">
    <location>
        <begin position="196"/>
        <end position="218"/>
    </location>
</feature>
<feature type="transmembrane region" description="Helical" evidence="8">
    <location>
        <begin position="354"/>
        <end position="375"/>
    </location>
</feature>
<keyword evidence="9" id="KW-0732">Signal</keyword>
<dbReference type="Pfam" id="PF02690">
    <property type="entry name" value="Na_Pi_cotrans"/>
    <property type="match status" value="2"/>
</dbReference>
<evidence type="ECO:0000256" key="3">
    <source>
        <dbReference type="ARBA" id="ARBA00022692"/>
    </source>
</evidence>
<dbReference type="InterPro" id="IPR026022">
    <property type="entry name" value="PhoU_dom"/>
</dbReference>
<keyword evidence="5 8" id="KW-0472">Membrane</keyword>
<dbReference type="AlphaFoldDB" id="A0A5S9IKE6"/>
<protein>
    <submittedName>
        <fullName evidence="11">Sodium:phosphate symporter</fullName>
    </submittedName>
</protein>
<evidence type="ECO:0000256" key="5">
    <source>
        <dbReference type="ARBA" id="ARBA00023136"/>
    </source>
</evidence>
<keyword evidence="3 8" id="KW-0812">Transmembrane</keyword>
<dbReference type="OrthoDB" id="9763003at2"/>
<feature type="domain" description="PhoU" evidence="10">
    <location>
        <begin position="423"/>
        <end position="508"/>
    </location>
</feature>
<feature type="transmembrane region" description="Helical" evidence="8">
    <location>
        <begin position="70"/>
        <end position="88"/>
    </location>
</feature>
<dbReference type="PANTHER" id="PTHR10010">
    <property type="entry name" value="SOLUTE CARRIER FAMILY 34 SODIUM PHOSPHATE , MEMBER 2-RELATED"/>
    <property type="match status" value="1"/>
</dbReference>
<organism evidence="11 12">
    <name type="scientific">Uabimicrobium amorphum</name>
    <dbReference type="NCBI Taxonomy" id="2596890"/>
    <lineage>
        <taxon>Bacteria</taxon>
        <taxon>Pseudomonadati</taxon>
        <taxon>Planctomycetota</taxon>
        <taxon>Candidatus Uabimicrobiia</taxon>
        <taxon>Candidatus Uabimicrobiales</taxon>
        <taxon>Candidatus Uabimicrobiaceae</taxon>
        <taxon>Candidatus Uabimicrobium</taxon>
    </lineage>
</organism>
<feature type="transmembrane region" description="Helical" evidence="8">
    <location>
        <begin position="262"/>
        <end position="285"/>
    </location>
</feature>
<feature type="chain" id="PRO_5024974468" evidence="9">
    <location>
        <begin position="26"/>
        <end position="631"/>
    </location>
</feature>
<dbReference type="EMBL" id="AP019860">
    <property type="protein sequence ID" value="BBM83170.1"/>
    <property type="molecule type" value="Genomic_DNA"/>
</dbReference>
<dbReference type="GO" id="GO:0005436">
    <property type="term" value="F:sodium:phosphate symporter activity"/>
    <property type="evidence" value="ECO:0007669"/>
    <property type="project" value="InterPro"/>
</dbReference>
<evidence type="ECO:0000256" key="8">
    <source>
        <dbReference type="SAM" id="Phobius"/>
    </source>
</evidence>
<feature type="compositionally biased region" description="Low complexity" evidence="7">
    <location>
        <begin position="43"/>
        <end position="52"/>
    </location>
</feature>
<keyword evidence="12" id="KW-1185">Reference proteome</keyword>
<name>A0A5S9IKE6_UABAM</name>
<keyword evidence="6" id="KW-0175">Coiled coil</keyword>
<gene>
    <name evidence="11" type="ORF">UABAM_01521</name>
</gene>
<dbReference type="RefSeq" id="WP_151967383.1">
    <property type="nucleotide sequence ID" value="NZ_AP019860.1"/>
</dbReference>
<feature type="region of interest" description="Disordered" evidence="7">
    <location>
        <begin position="37"/>
        <end position="60"/>
    </location>
</feature>
<accession>A0A5S9IKE6</accession>
<dbReference type="NCBIfam" id="NF037997">
    <property type="entry name" value="Na_Pi_symport"/>
    <property type="match status" value="1"/>
</dbReference>
<sequence>MKFYPKNIVLLIAMFLLMCSVAINAQNDENNQVDNQVKKEQPNEQNNPAPNDNAKDKGKDKGKPIDYFKMAYTALGGLGIFFLGMKFLSESLQAMTGDLIKKLITKATSNRIIAVLVGLSVTALIQSSSISTVMVVGLVNAQLMNLMQAIGVILGANIGTTITGWILAIKIGKYGLLLIGLGIFPMLFMKRSTLAAIGKAVVALGFIFFGLQLMSGAFKPLRSHQGFISFLEYFDAQSIMSLFGCVAIGCCMTFIIQSSSAMLGITMVLAGNGSLSFATAAALVLGENIGTTITAQLACIGGSTNAKRAAVSHACFNLFGVFVMILIFQPYIAFIENIIPGLADQISSDGSKQYIAAHIAASHTIFNVSATILFLPFTQYLARLVCWIIPDSKTKEVAQLKYLQAGGYQSSGVSLKMASLELENMAQITKQSLKHTRTYLLEKEKPSKEDFDEVMHLEKITDNVQEEITSFVCRAMEGSLITQQTEEAYTIIRAADELESIADQATALCIYRWRIHKNKQTFSDSAWQQLSEYYESTYTLFNSVVENIRDLEGKVEHYDREAAKLSATANEMRDKHVERMRDGTCKPLSALTFSDIFVSLRRIKNHTINFVDAVNFQNMKMQERTETEGQD</sequence>
<evidence type="ECO:0000256" key="7">
    <source>
        <dbReference type="SAM" id="MobiDB-lite"/>
    </source>
</evidence>
<dbReference type="Proteomes" id="UP000326354">
    <property type="component" value="Chromosome"/>
</dbReference>
<feature type="transmembrane region" description="Helical" evidence="8">
    <location>
        <begin position="239"/>
        <end position="256"/>
    </location>
</feature>
<dbReference type="GO" id="GO:0005886">
    <property type="term" value="C:plasma membrane"/>
    <property type="evidence" value="ECO:0007669"/>
    <property type="project" value="UniProtKB-SubCell"/>
</dbReference>
<evidence type="ECO:0000313" key="11">
    <source>
        <dbReference type="EMBL" id="BBM83170.1"/>
    </source>
</evidence>
<evidence type="ECO:0000259" key="10">
    <source>
        <dbReference type="Pfam" id="PF01895"/>
    </source>
</evidence>
<feature type="coiled-coil region" evidence="6">
    <location>
        <begin position="548"/>
        <end position="575"/>
    </location>
</feature>
<dbReference type="PANTHER" id="PTHR10010:SF46">
    <property type="entry name" value="SODIUM-DEPENDENT PHOSPHATE TRANSPORT PROTEIN 2B"/>
    <property type="match status" value="1"/>
</dbReference>
<reference evidence="11 12" key="1">
    <citation type="submission" date="2019-08" db="EMBL/GenBank/DDBJ databases">
        <title>Complete genome sequence of Candidatus Uab amorphum.</title>
        <authorList>
            <person name="Shiratori T."/>
            <person name="Suzuki S."/>
            <person name="Kakizawa Y."/>
            <person name="Ishida K."/>
        </authorList>
    </citation>
    <scope>NUCLEOTIDE SEQUENCE [LARGE SCALE GENOMIC DNA]</scope>
    <source>
        <strain evidence="11 12">SRT547</strain>
    </source>
</reference>